<organism evidence="1 2">
    <name type="scientific">Calidris pygmaea</name>
    <name type="common">Spoon-billed sandpiper</name>
    <dbReference type="NCBI Taxonomy" id="425635"/>
    <lineage>
        <taxon>Eukaryota</taxon>
        <taxon>Metazoa</taxon>
        <taxon>Chordata</taxon>
        <taxon>Craniata</taxon>
        <taxon>Vertebrata</taxon>
        <taxon>Euteleostomi</taxon>
        <taxon>Archelosauria</taxon>
        <taxon>Archosauria</taxon>
        <taxon>Dinosauria</taxon>
        <taxon>Saurischia</taxon>
        <taxon>Theropoda</taxon>
        <taxon>Coelurosauria</taxon>
        <taxon>Aves</taxon>
        <taxon>Neognathae</taxon>
        <taxon>Neoaves</taxon>
        <taxon>Charadriiformes</taxon>
        <taxon>Scolopacidae</taxon>
        <taxon>Calidris</taxon>
    </lineage>
</organism>
<name>A0A8C3KML9_9CHAR</name>
<sequence>MVFFLSFYRAERHTGAFMDIVDTFNHLIPTEHLDDALFLGSNLENEVCEDFSTSQNVLEDSLKNMLSDKDPMLGSASAQFCLPVLDSNDPNFQMPCSTVIGLDDIMDEEGVKESGNDTIDEDELVLPNRNLRSRCEETSVTSPRKSPRLMAQGDSSIDYVVLHI</sequence>
<protein>
    <submittedName>
        <fullName evidence="1">Uncharacterized protein</fullName>
    </submittedName>
</protein>
<reference evidence="1" key="1">
    <citation type="submission" date="2025-08" db="UniProtKB">
        <authorList>
            <consortium name="Ensembl"/>
        </authorList>
    </citation>
    <scope>IDENTIFICATION</scope>
</reference>
<dbReference type="AlphaFoldDB" id="A0A8C3KML9"/>
<dbReference type="Ensembl" id="ENSCPGT00000028443.1">
    <property type="protein sequence ID" value="ENSCPGP00000026026.1"/>
    <property type="gene ID" value="ENSCPGG00000017947.1"/>
</dbReference>
<reference evidence="1" key="2">
    <citation type="submission" date="2025-09" db="UniProtKB">
        <authorList>
            <consortium name="Ensembl"/>
        </authorList>
    </citation>
    <scope>IDENTIFICATION</scope>
</reference>
<accession>A0A8C3KML9</accession>
<evidence type="ECO:0000313" key="1">
    <source>
        <dbReference type="Ensembl" id="ENSCPGP00000026026.1"/>
    </source>
</evidence>
<keyword evidence="2" id="KW-1185">Reference proteome</keyword>
<dbReference type="Proteomes" id="UP000694419">
    <property type="component" value="Unplaced"/>
</dbReference>
<proteinExistence type="predicted"/>
<evidence type="ECO:0000313" key="2">
    <source>
        <dbReference type="Proteomes" id="UP000694419"/>
    </source>
</evidence>